<dbReference type="GO" id="GO:0003700">
    <property type="term" value="F:DNA-binding transcription factor activity"/>
    <property type="evidence" value="ECO:0007669"/>
    <property type="project" value="InterPro"/>
</dbReference>
<dbReference type="Gene3D" id="3.40.50.10490">
    <property type="entry name" value="Glucose-6-phosphate isomerase like protein, domain 1"/>
    <property type="match status" value="1"/>
</dbReference>
<protein>
    <submittedName>
        <fullName evidence="6">Transcriptional regulator, RpiR family</fullName>
    </submittedName>
</protein>
<proteinExistence type="predicted"/>
<dbReference type="InterPro" id="IPR009057">
    <property type="entry name" value="Homeodomain-like_sf"/>
</dbReference>
<dbReference type="InterPro" id="IPR047640">
    <property type="entry name" value="RpiR-like"/>
</dbReference>
<dbReference type="RefSeq" id="WP_092495788.1">
    <property type="nucleotide sequence ID" value="NZ_FOFG01000003.1"/>
</dbReference>
<keyword evidence="3" id="KW-0804">Transcription</keyword>
<dbReference type="InterPro" id="IPR036388">
    <property type="entry name" value="WH-like_DNA-bd_sf"/>
</dbReference>
<dbReference type="AlphaFoldDB" id="A0A1H9EIM5"/>
<dbReference type="SUPFAM" id="SSF46689">
    <property type="entry name" value="Homeodomain-like"/>
    <property type="match status" value="1"/>
</dbReference>
<evidence type="ECO:0000256" key="2">
    <source>
        <dbReference type="ARBA" id="ARBA00023125"/>
    </source>
</evidence>
<keyword evidence="7" id="KW-1185">Reference proteome</keyword>
<evidence type="ECO:0000313" key="7">
    <source>
        <dbReference type="Proteomes" id="UP000199647"/>
    </source>
</evidence>
<dbReference type="STRING" id="1855383.SAMN05216548_103182"/>
<keyword evidence="1" id="KW-0805">Transcription regulation</keyword>
<gene>
    <name evidence="6" type="ORF">SAMN05216548_103182</name>
</gene>
<dbReference type="Proteomes" id="UP000199647">
    <property type="component" value="Unassembled WGS sequence"/>
</dbReference>
<dbReference type="InterPro" id="IPR035472">
    <property type="entry name" value="RpiR-like_SIS"/>
</dbReference>
<dbReference type="CDD" id="cd05013">
    <property type="entry name" value="SIS_RpiR"/>
    <property type="match status" value="1"/>
</dbReference>
<dbReference type="GO" id="GO:1901135">
    <property type="term" value="P:carbohydrate derivative metabolic process"/>
    <property type="evidence" value="ECO:0007669"/>
    <property type="project" value="InterPro"/>
</dbReference>
<accession>A0A1H9EIM5</accession>
<organism evidence="6 7">
    <name type="scientific">Faunimonas pinastri</name>
    <dbReference type="NCBI Taxonomy" id="1855383"/>
    <lineage>
        <taxon>Bacteria</taxon>
        <taxon>Pseudomonadati</taxon>
        <taxon>Pseudomonadota</taxon>
        <taxon>Alphaproteobacteria</taxon>
        <taxon>Hyphomicrobiales</taxon>
        <taxon>Afifellaceae</taxon>
        <taxon>Faunimonas</taxon>
    </lineage>
</organism>
<name>A0A1H9EIM5_9HYPH</name>
<dbReference type="SUPFAM" id="SSF53697">
    <property type="entry name" value="SIS domain"/>
    <property type="match status" value="1"/>
</dbReference>
<keyword evidence="2" id="KW-0238">DNA-binding</keyword>
<evidence type="ECO:0000256" key="1">
    <source>
        <dbReference type="ARBA" id="ARBA00023015"/>
    </source>
</evidence>
<evidence type="ECO:0000256" key="3">
    <source>
        <dbReference type="ARBA" id="ARBA00023163"/>
    </source>
</evidence>
<dbReference type="Pfam" id="PF01380">
    <property type="entry name" value="SIS"/>
    <property type="match status" value="1"/>
</dbReference>
<dbReference type="PROSITE" id="PS51071">
    <property type="entry name" value="HTH_RPIR"/>
    <property type="match status" value="1"/>
</dbReference>
<feature type="domain" description="SIS" evidence="5">
    <location>
        <begin position="128"/>
        <end position="285"/>
    </location>
</feature>
<dbReference type="OrthoDB" id="8582409at2"/>
<dbReference type="PANTHER" id="PTHR30514:SF1">
    <property type="entry name" value="HTH-TYPE TRANSCRIPTIONAL REGULATOR HEXR-RELATED"/>
    <property type="match status" value="1"/>
</dbReference>
<evidence type="ECO:0000259" key="5">
    <source>
        <dbReference type="PROSITE" id="PS51464"/>
    </source>
</evidence>
<feature type="domain" description="HTH rpiR-type" evidence="4">
    <location>
        <begin position="6"/>
        <end position="83"/>
    </location>
</feature>
<sequence length="285" mass="30288">MQDFSEDLAFEERAAAVNLFPAERRIVQHLLGISPYELGVMTSSDLSERSGASRSSIDRLSRKLGYPGLKEMRKALLAQEGRRHEGSRPAEGKPEGPGEIAQRVMLAIAARAEAMGRLLADHPEIGRLTDWLAGARNISLFGAGESAAICNAIYMRLVRLGLPISFAEEHHTQVTLASLMGPGDVALAISYSGATRSTLWAAQVARQNGARLVGISGAPASALARQADLSLHLPTGAGLPGSAEVLDRVVAVGLAEALFQCLVNRDPQLLANSMKIDDTFGDARA</sequence>
<dbReference type="GO" id="GO:0097367">
    <property type="term" value="F:carbohydrate derivative binding"/>
    <property type="evidence" value="ECO:0007669"/>
    <property type="project" value="InterPro"/>
</dbReference>
<dbReference type="InterPro" id="IPR046348">
    <property type="entry name" value="SIS_dom_sf"/>
</dbReference>
<dbReference type="Gene3D" id="1.10.10.10">
    <property type="entry name" value="Winged helix-like DNA-binding domain superfamily/Winged helix DNA-binding domain"/>
    <property type="match status" value="1"/>
</dbReference>
<evidence type="ECO:0000313" key="6">
    <source>
        <dbReference type="EMBL" id="SEQ25407.1"/>
    </source>
</evidence>
<dbReference type="InterPro" id="IPR000281">
    <property type="entry name" value="HTH_RpiR"/>
</dbReference>
<dbReference type="PROSITE" id="PS51464">
    <property type="entry name" value="SIS"/>
    <property type="match status" value="1"/>
</dbReference>
<dbReference type="InterPro" id="IPR001347">
    <property type="entry name" value="SIS_dom"/>
</dbReference>
<reference evidence="6 7" key="1">
    <citation type="submission" date="2016-10" db="EMBL/GenBank/DDBJ databases">
        <authorList>
            <person name="de Groot N.N."/>
        </authorList>
    </citation>
    <scope>NUCLEOTIDE SEQUENCE [LARGE SCALE GENOMIC DNA]</scope>
    <source>
        <strain evidence="6 7">A52C2</strain>
    </source>
</reference>
<evidence type="ECO:0000259" key="4">
    <source>
        <dbReference type="PROSITE" id="PS51071"/>
    </source>
</evidence>
<dbReference type="EMBL" id="FOFG01000003">
    <property type="protein sequence ID" value="SEQ25407.1"/>
    <property type="molecule type" value="Genomic_DNA"/>
</dbReference>
<dbReference type="PANTHER" id="PTHR30514">
    <property type="entry name" value="GLUCOKINASE"/>
    <property type="match status" value="1"/>
</dbReference>
<dbReference type="GO" id="GO:0003677">
    <property type="term" value="F:DNA binding"/>
    <property type="evidence" value="ECO:0007669"/>
    <property type="project" value="UniProtKB-KW"/>
</dbReference>